<dbReference type="GO" id="GO:0008745">
    <property type="term" value="F:N-acetylmuramoyl-L-alanine amidase activity"/>
    <property type="evidence" value="ECO:0007669"/>
    <property type="project" value="UniProtKB-EC"/>
</dbReference>
<dbReference type="SUPFAM" id="SSF55846">
    <property type="entry name" value="N-acetylmuramoyl-L-alanine amidase-like"/>
    <property type="match status" value="1"/>
</dbReference>
<evidence type="ECO:0000259" key="5">
    <source>
        <dbReference type="SMART" id="SM00644"/>
    </source>
</evidence>
<dbReference type="EC" id="3.5.1.28" evidence="2"/>
<comment type="catalytic activity">
    <reaction evidence="1">
        <text>Hydrolyzes the link between N-acetylmuramoyl residues and L-amino acid residues in certain cell-wall glycopeptides.</text>
        <dbReference type="EC" id="3.5.1.28"/>
    </reaction>
</comment>
<feature type="domain" description="N-acetylmuramoyl-L-alanine amidase" evidence="5">
    <location>
        <begin position="10"/>
        <end position="150"/>
    </location>
</feature>
<dbReference type="RefSeq" id="WP_019034404.1">
    <property type="nucleotide sequence ID" value="NZ_JASOSY010000006.1"/>
</dbReference>
<dbReference type="Proteomes" id="UP000255517">
    <property type="component" value="Unassembled WGS sequence"/>
</dbReference>
<evidence type="ECO:0000313" key="6">
    <source>
        <dbReference type="EMBL" id="SUB56779.1"/>
    </source>
</evidence>
<protein>
    <recommendedName>
        <fullName evidence="2">N-acetylmuramoyl-L-alanine amidase</fullName>
        <ecNumber evidence="2">3.5.1.28</ecNumber>
    </recommendedName>
</protein>
<organism evidence="6 7">
    <name type="scientific">Peptoniphilus lacrimalis</name>
    <dbReference type="NCBI Taxonomy" id="33031"/>
    <lineage>
        <taxon>Bacteria</taxon>
        <taxon>Bacillati</taxon>
        <taxon>Bacillota</taxon>
        <taxon>Tissierellia</taxon>
        <taxon>Tissierellales</taxon>
        <taxon>Peptoniphilaceae</taxon>
        <taxon>Peptoniphilus</taxon>
    </lineage>
</organism>
<sequence length="157" mass="18195">MIIDKRLIKYNYQNRQGNLIKYIVVHDTANTNISADAINHYRYFAGGNRKASAHYFVDDKRIVEIIEDAYASWHCGDGRGKYGITNNNSIGVEICVNSDGNYKKAVENTLSLVRELMKTYKVPIKNVVRHFDASRKICPRSMSENNWAKWWEFKAKL</sequence>
<accession>A0A379C3U2</accession>
<dbReference type="AlphaFoldDB" id="A0A379C3U2"/>
<dbReference type="PANTHER" id="PTHR30417:SF1">
    <property type="entry name" value="N-ACETYLMURAMOYL-L-ALANINE AMIDASE AMID"/>
    <property type="match status" value="1"/>
</dbReference>
<dbReference type="InterPro" id="IPR051206">
    <property type="entry name" value="NAMLAA_amidase_2"/>
</dbReference>
<dbReference type="EMBL" id="UGSZ01000001">
    <property type="protein sequence ID" value="SUB56779.1"/>
    <property type="molecule type" value="Genomic_DNA"/>
</dbReference>
<evidence type="ECO:0000256" key="4">
    <source>
        <dbReference type="ARBA" id="ARBA00023316"/>
    </source>
</evidence>
<dbReference type="STRING" id="1122949.GCA_000378725_00463"/>
<dbReference type="SMART" id="SM00644">
    <property type="entry name" value="Ami_2"/>
    <property type="match status" value="1"/>
</dbReference>
<dbReference type="Gene3D" id="3.40.80.10">
    <property type="entry name" value="Peptidoglycan recognition protein-like"/>
    <property type="match status" value="1"/>
</dbReference>
<dbReference type="CDD" id="cd06583">
    <property type="entry name" value="PGRP"/>
    <property type="match status" value="1"/>
</dbReference>
<dbReference type="GO" id="GO:0009253">
    <property type="term" value="P:peptidoglycan catabolic process"/>
    <property type="evidence" value="ECO:0007669"/>
    <property type="project" value="InterPro"/>
</dbReference>
<dbReference type="GO" id="GO:0071555">
    <property type="term" value="P:cell wall organization"/>
    <property type="evidence" value="ECO:0007669"/>
    <property type="project" value="UniProtKB-KW"/>
</dbReference>
<evidence type="ECO:0000256" key="1">
    <source>
        <dbReference type="ARBA" id="ARBA00001561"/>
    </source>
</evidence>
<name>A0A379C3U2_9FIRM</name>
<dbReference type="InterPro" id="IPR002502">
    <property type="entry name" value="Amidase_domain"/>
</dbReference>
<dbReference type="OrthoDB" id="9794294at2"/>
<reference evidence="6 7" key="1">
    <citation type="submission" date="2018-06" db="EMBL/GenBank/DDBJ databases">
        <authorList>
            <consortium name="Pathogen Informatics"/>
            <person name="Doyle S."/>
        </authorList>
    </citation>
    <scope>NUCLEOTIDE SEQUENCE [LARGE SCALE GENOMIC DNA]</scope>
    <source>
        <strain evidence="6 7">NCTC13149</strain>
    </source>
</reference>
<evidence type="ECO:0000256" key="2">
    <source>
        <dbReference type="ARBA" id="ARBA00011901"/>
    </source>
</evidence>
<dbReference type="GO" id="GO:0009254">
    <property type="term" value="P:peptidoglycan turnover"/>
    <property type="evidence" value="ECO:0007669"/>
    <property type="project" value="TreeGrafter"/>
</dbReference>
<keyword evidence="4" id="KW-0961">Cell wall biogenesis/degradation</keyword>
<dbReference type="PANTHER" id="PTHR30417">
    <property type="entry name" value="N-ACETYLMURAMOYL-L-ALANINE AMIDASE AMID"/>
    <property type="match status" value="1"/>
</dbReference>
<proteinExistence type="predicted"/>
<dbReference type="InterPro" id="IPR036505">
    <property type="entry name" value="Amidase/PGRP_sf"/>
</dbReference>
<evidence type="ECO:0000313" key="7">
    <source>
        <dbReference type="Proteomes" id="UP000255517"/>
    </source>
</evidence>
<evidence type="ECO:0000256" key="3">
    <source>
        <dbReference type="ARBA" id="ARBA00022801"/>
    </source>
</evidence>
<dbReference type="Pfam" id="PF01510">
    <property type="entry name" value="Amidase_2"/>
    <property type="match status" value="1"/>
</dbReference>
<gene>
    <name evidence="6" type="primary">cwlH</name>
    <name evidence="6" type="ORF">NCTC13149_00581</name>
</gene>
<keyword evidence="3 6" id="KW-0378">Hydrolase</keyword>